<reference evidence="2 3" key="1">
    <citation type="journal article" date="2013" name="Genome Biol.">
        <title>The genome sequence of the most widely cultivated cacao type and its use to identify candidate genes regulating pod color.</title>
        <authorList>
            <person name="Motamayor J.C."/>
            <person name="Mockaitis K."/>
            <person name="Schmutz J."/>
            <person name="Haiminen N."/>
            <person name="Iii D.L."/>
            <person name="Cornejo O."/>
            <person name="Findley S.D."/>
            <person name="Zheng P."/>
            <person name="Utro F."/>
            <person name="Royaert S."/>
            <person name="Saski C."/>
            <person name="Jenkins J."/>
            <person name="Podicheti R."/>
            <person name="Zhao M."/>
            <person name="Scheffler B.E."/>
            <person name="Stack J.C."/>
            <person name="Feltus F.A."/>
            <person name="Mustiga G.M."/>
            <person name="Amores F."/>
            <person name="Phillips W."/>
            <person name="Marelli J.P."/>
            <person name="May G.D."/>
            <person name="Shapiro H."/>
            <person name="Ma J."/>
            <person name="Bustamante C.D."/>
            <person name="Schnell R.J."/>
            <person name="Main D."/>
            <person name="Gilbert D."/>
            <person name="Parida L."/>
            <person name="Kuhn D.N."/>
        </authorList>
    </citation>
    <scope>NUCLEOTIDE SEQUENCE [LARGE SCALE GENOMIC DNA]</scope>
    <source>
        <strain evidence="3">cv. Matina 1-6</strain>
    </source>
</reference>
<evidence type="ECO:0000313" key="2">
    <source>
        <dbReference type="EMBL" id="EOY34606.1"/>
    </source>
</evidence>
<dbReference type="FunCoup" id="A0A061GYL5">
    <property type="interactions" value="297"/>
</dbReference>
<feature type="region of interest" description="Disordered" evidence="1">
    <location>
        <begin position="1"/>
        <end position="73"/>
    </location>
</feature>
<dbReference type="PANTHER" id="PTHR37175:SF1">
    <property type="entry name" value="CONSTANS-LIKE PROTEIN-RELATED"/>
    <property type="match status" value="1"/>
</dbReference>
<proteinExistence type="predicted"/>
<evidence type="ECO:0000256" key="1">
    <source>
        <dbReference type="SAM" id="MobiDB-lite"/>
    </source>
</evidence>
<accession>A0A061GYL5</accession>
<feature type="compositionally biased region" description="Acidic residues" evidence="1">
    <location>
        <begin position="40"/>
        <end position="50"/>
    </location>
</feature>
<dbReference type="eggNOG" id="KOG0760">
    <property type="taxonomic scope" value="Eukaryota"/>
</dbReference>
<dbReference type="InParanoid" id="A0A061GYL5"/>
<dbReference type="STRING" id="3641.A0A061GYL5"/>
<evidence type="ECO:0000313" key="3">
    <source>
        <dbReference type="Proteomes" id="UP000026915"/>
    </source>
</evidence>
<sequence>MNAMSASPTDRIEETNYGSGSDSDTNHDDAPEYYQPISAVDDDDDEDQDGFGDRVNSDEEHHSQNLSNGYVNRVENGISSLHVGDVAAEEEEEEERVIEASDTAIRRAFREDESRRNAPLTPENAMRVREAMRGVSFAGLAPDWANEVPEDRWVDQLRRLRQPHRPSSTVQN</sequence>
<dbReference type="HOGENOM" id="CLU_135252_0_0_1"/>
<protein>
    <submittedName>
        <fullName evidence="2">Uncharacterized protein</fullName>
    </submittedName>
</protein>
<keyword evidence="3" id="KW-1185">Reference proteome</keyword>
<dbReference type="OMA" id="PEDQWID"/>
<dbReference type="Pfam" id="PF06910">
    <property type="entry name" value="MEA1"/>
    <property type="match status" value="1"/>
</dbReference>
<gene>
    <name evidence="2" type="ORF">TCM_042222</name>
</gene>
<dbReference type="Gramene" id="EOY34606">
    <property type="protein sequence ID" value="EOY34606"/>
    <property type="gene ID" value="TCM_042222"/>
</dbReference>
<feature type="compositionally biased region" description="Basic and acidic residues" evidence="1">
    <location>
        <begin position="51"/>
        <end position="63"/>
    </location>
</feature>
<name>A0A061GYL5_THECC</name>
<dbReference type="AlphaFoldDB" id="A0A061GYL5"/>
<dbReference type="Proteomes" id="UP000026915">
    <property type="component" value="Chromosome 9"/>
</dbReference>
<dbReference type="PANTHER" id="PTHR37175">
    <property type="entry name" value="BNAA08G28800D PROTEIN"/>
    <property type="match status" value="1"/>
</dbReference>
<organism evidence="2 3">
    <name type="scientific">Theobroma cacao</name>
    <name type="common">Cacao</name>
    <name type="synonym">Cocoa</name>
    <dbReference type="NCBI Taxonomy" id="3641"/>
    <lineage>
        <taxon>Eukaryota</taxon>
        <taxon>Viridiplantae</taxon>
        <taxon>Streptophyta</taxon>
        <taxon>Embryophyta</taxon>
        <taxon>Tracheophyta</taxon>
        <taxon>Spermatophyta</taxon>
        <taxon>Magnoliopsida</taxon>
        <taxon>eudicotyledons</taxon>
        <taxon>Gunneridae</taxon>
        <taxon>Pentapetalae</taxon>
        <taxon>rosids</taxon>
        <taxon>malvids</taxon>
        <taxon>Malvales</taxon>
        <taxon>Malvaceae</taxon>
        <taxon>Byttnerioideae</taxon>
        <taxon>Theobroma</taxon>
    </lineage>
</organism>
<dbReference type="EMBL" id="CM001887">
    <property type="protein sequence ID" value="EOY34606.1"/>
    <property type="molecule type" value="Genomic_DNA"/>
</dbReference>